<name>A0A2M3ZNV2_9DIPT</name>
<dbReference type="EMBL" id="GGFM01009438">
    <property type="protein sequence ID" value="MBW30189.1"/>
    <property type="molecule type" value="Transcribed_RNA"/>
</dbReference>
<organism evidence="2">
    <name type="scientific">Anopheles braziliensis</name>
    <dbReference type="NCBI Taxonomy" id="58242"/>
    <lineage>
        <taxon>Eukaryota</taxon>
        <taxon>Metazoa</taxon>
        <taxon>Ecdysozoa</taxon>
        <taxon>Arthropoda</taxon>
        <taxon>Hexapoda</taxon>
        <taxon>Insecta</taxon>
        <taxon>Pterygota</taxon>
        <taxon>Neoptera</taxon>
        <taxon>Endopterygota</taxon>
        <taxon>Diptera</taxon>
        <taxon>Nematocera</taxon>
        <taxon>Culicoidea</taxon>
        <taxon>Culicidae</taxon>
        <taxon>Anophelinae</taxon>
        <taxon>Anopheles</taxon>
    </lineage>
</organism>
<reference evidence="2" key="1">
    <citation type="submission" date="2018-01" db="EMBL/GenBank/DDBJ databases">
        <title>An insight into the sialome of Amazonian anophelines.</title>
        <authorList>
            <person name="Ribeiro J.M."/>
            <person name="Scarpassa V."/>
            <person name="Calvo E."/>
        </authorList>
    </citation>
    <scope>NUCLEOTIDE SEQUENCE</scope>
    <source>
        <tissue evidence="2">Salivary glands</tissue>
    </source>
</reference>
<dbReference type="AlphaFoldDB" id="A0A2M3ZNV2"/>
<sequence length="152" mass="15828">MFSFIRSCFFKTVAVVPADPPSVSTATMAEVLFTAVVMAVFRASPPLLSIASQSAILLPLPVTTTYGDDGCFFDESRTGSGSTSSCCCFSRASSSTLKGLLLLNSARSTVGEDCSVFSGTVALPVAGDSMRSPTPKERVGDVGDKLLPGERL</sequence>
<feature type="region of interest" description="Disordered" evidence="1">
    <location>
        <begin position="127"/>
        <end position="152"/>
    </location>
</feature>
<protein>
    <submittedName>
        <fullName evidence="2">Putative secreted peptide</fullName>
    </submittedName>
</protein>
<accession>A0A2M3ZNV2</accession>
<evidence type="ECO:0000313" key="2">
    <source>
        <dbReference type="EMBL" id="MBW30189.1"/>
    </source>
</evidence>
<proteinExistence type="predicted"/>
<feature type="compositionally biased region" description="Basic and acidic residues" evidence="1">
    <location>
        <begin position="134"/>
        <end position="152"/>
    </location>
</feature>
<evidence type="ECO:0000256" key="1">
    <source>
        <dbReference type="SAM" id="MobiDB-lite"/>
    </source>
</evidence>